<keyword evidence="3" id="KW-1185">Reference proteome</keyword>
<comment type="caution">
    <text evidence="2">The sequence shown here is derived from an EMBL/GenBank/DDBJ whole genome shotgun (WGS) entry which is preliminary data.</text>
</comment>
<dbReference type="NCBIfam" id="TIGR02118">
    <property type="entry name" value="EthD family reductase"/>
    <property type="match status" value="1"/>
</dbReference>
<dbReference type="AlphaFoldDB" id="A0A161R0U2"/>
<reference evidence="2 3" key="1">
    <citation type="submission" date="2016-03" db="EMBL/GenBank/DDBJ databases">
        <title>Microsymbionts genomes from the relict species Vavilovia formosa (Stev.) Fed.</title>
        <authorList>
            <person name="Kopat V."/>
            <person name="Chirak E."/>
            <person name="Kimeklis A."/>
            <person name="Andronov E."/>
        </authorList>
    </citation>
    <scope>NUCLEOTIDE SEQUENCE [LARGE SCALE GENOMIC DNA]</scope>
    <source>
        <strain evidence="2 3">Vaf07</strain>
    </source>
</reference>
<organism evidence="2 3">
    <name type="scientific">Tardiphaga robiniae</name>
    <dbReference type="NCBI Taxonomy" id="943830"/>
    <lineage>
        <taxon>Bacteria</taxon>
        <taxon>Pseudomonadati</taxon>
        <taxon>Pseudomonadota</taxon>
        <taxon>Alphaproteobacteria</taxon>
        <taxon>Hyphomicrobiales</taxon>
        <taxon>Nitrobacteraceae</taxon>
        <taxon>Tardiphaga</taxon>
    </lineage>
</organism>
<dbReference type="Proteomes" id="UP000076574">
    <property type="component" value="Unassembled WGS sequence"/>
</dbReference>
<feature type="domain" description="EthD" evidence="1">
    <location>
        <begin position="18"/>
        <end position="92"/>
    </location>
</feature>
<dbReference type="PANTHER" id="PTHR40260">
    <property type="entry name" value="BLR8190 PROTEIN"/>
    <property type="match status" value="1"/>
</dbReference>
<dbReference type="RefSeq" id="WP_068734791.1">
    <property type="nucleotide sequence ID" value="NZ_LVYV01000023.1"/>
</dbReference>
<dbReference type="InterPro" id="IPR011008">
    <property type="entry name" value="Dimeric_a/b-barrel"/>
</dbReference>
<protein>
    <submittedName>
        <fullName evidence="2">Ethyl tert-butyl ether degradation protein EthD</fullName>
    </submittedName>
</protein>
<name>A0A161R0U2_9BRAD</name>
<dbReference type="InterPro" id="IPR009799">
    <property type="entry name" value="EthD_dom"/>
</dbReference>
<dbReference type="SUPFAM" id="SSF54909">
    <property type="entry name" value="Dimeric alpha+beta barrel"/>
    <property type="match status" value="1"/>
</dbReference>
<dbReference type="PANTHER" id="PTHR40260:SF2">
    <property type="entry name" value="BLR8190 PROTEIN"/>
    <property type="match status" value="1"/>
</dbReference>
<dbReference type="STRING" id="943830.A4A58_09395"/>
<proteinExistence type="predicted"/>
<sequence>MILVTVMYPAGAETKFDLDYYLSKHMPLVKERWTPHGLSNAQVVKGVSKPDGSAPDFQMMALLTFGSLDNFKAAGKAHGREIFADIPNFTDTQATVQISEILA</sequence>
<dbReference type="GO" id="GO:0016491">
    <property type="term" value="F:oxidoreductase activity"/>
    <property type="evidence" value="ECO:0007669"/>
    <property type="project" value="InterPro"/>
</dbReference>
<gene>
    <name evidence="2" type="ORF">A4A58_09395</name>
</gene>
<evidence type="ECO:0000313" key="3">
    <source>
        <dbReference type="Proteomes" id="UP000076574"/>
    </source>
</evidence>
<dbReference type="EMBL" id="LVYV01000023">
    <property type="protein sequence ID" value="KZD22251.1"/>
    <property type="molecule type" value="Genomic_DNA"/>
</dbReference>
<evidence type="ECO:0000259" key="1">
    <source>
        <dbReference type="Pfam" id="PF07110"/>
    </source>
</evidence>
<dbReference type="OrthoDB" id="5343971at2"/>
<dbReference type="Pfam" id="PF07110">
    <property type="entry name" value="EthD"/>
    <property type="match status" value="1"/>
</dbReference>
<accession>A0A161R0U2</accession>
<dbReference type="Gene3D" id="3.30.70.100">
    <property type="match status" value="1"/>
</dbReference>
<evidence type="ECO:0000313" key="2">
    <source>
        <dbReference type="EMBL" id="KZD22251.1"/>
    </source>
</evidence>